<dbReference type="Proteomes" id="UP001215598">
    <property type="component" value="Unassembled WGS sequence"/>
</dbReference>
<comment type="caution">
    <text evidence="2">The sequence shown here is derived from an EMBL/GenBank/DDBJ whole genome shotgun (WGS) entry which is preliminary data.</text>
</comment>
<feature type="chain" id="PRO_5041897196" evidence="1">
    <location>
        <begin position="17"/>
        <end position="142"/>
    </location>
</feature>
<organism evidence="2 3">
    <name type="scientific">Mycena metata</name>
    <dbReference type="NCBI Taxonomy" id="1033252"/>
    <lineage>
        <taxon>Eukaryota</taxon>
        <taxon>Fungi</taxon>
        <taxon>Dikarya</taxon>
        <taxon>Basidiomycota</taxon>
        <taxon>Agaricomycotina</taxon>
        <taxon>Agaricomycetes</taxon>
        <taxon>Agaricomycetidae</taxon>
        <taxon>Agaricales</taxon>
        <taxon>Marasmiineae</taxon>
        <taxon>Mycenaceae</taxon>
        <taxon>Mycena</taxon>
    </lineage>
</organism>
<dbReference type="AlphaFoldDB" id="A0AAD7JM19"/>
<accession>A0AAD7JM19</accession>
<reference evidence="2" key="1">
    <citation type="submission" date="2023-03" db="EMBL/GenBank/DDBJ databases">
        <title>Massive genome expansion in bonnet fungi (Mycena s.s.) driven by repeated elements and novel gene families across ecological guilds.</title>
        <authorList>
            <consortium name="Lawrence Berkeley National Laboratory"/>
            <person name="Harder C.B."/>
            <person name="Miyauchi S."/>
            <person name="Viragh M."/>
            <person name="Kuo A."/>
            <person name="Thoen E."/>
            <person name="Andreopoulos B."/>
            <person name="Lu D."/>
            <person name="Skrede I."/>
            <person name="Drula E."/>
            <person name="Henrissat B."/>
            <person name="Morin E."/>
            <person name="Kohler A."/>
            <person name="Barry K."/>
            <person name="LaButti K."/>
            <person name="Morin E."/>
            <person name="Salamov A."/>
            <person name="Lipzen A."/>
            <person name="Mereny Z."/>
            <person name="Hegedus B."/>
            <person name="Baldrian P."/>
            <person name="Stursova M."/>
            <person name="Weitz H."/>
            <person name="Taylor A."/>
            <person name="Grigoriev I.V."/>
            <person name="Nagy L.G."/>
            <person name="Martin F."/>
            <person name="Kauserud H."/>
        </authorList>
    </citation>
    <scope>NUCLEOTIDE SEQUENCE</scope>
    <source>
        <strain evidence="2">CBHHK182m</strain>
    </source>
</reference>
<proteinExistence type="predicted"/>
<sequence>MLRLLTLLPILSIAAATPGTMHLNAARQTTSGVSQCSSSCDAFTTATAGGALNTTCTDANARAFAACLGCETNYLPTSVAEAQQAVDGFTKNCATAGFPVNNFTISADGSVASPGSGKTGGSARISAGILGIASAFVVLEFV</sequence>
<keyword evidence="1" id="KW-0732">Signal</keyword>
<dbReference type="EMBL" id="JARKIB010000026">
    <property type="protein sequence ID" value="KAJ7765323.1"/>
    <property type="molecule type" value="Genomic_DNA"/>
</dbReference>
<name>A0AAD7JM19_9AGAR</name>
<feature type="signal peptide" evidence="1">
    <location>
        <begin position="1"/>
        <end position="16"/>
    </location>
</feature>
<keyword evidence="3" id="KW-1185">Reference proteome</keyword>
<evidence type="ECO:0000313" key="2">
    <source>
        <dbReference type="EMBL" id="KAJ7765323.1"/>
    </source>
</evidence>
<evidence type="ECO:0000313" key="3">
    <source>
        <dbReference type="Proteomes" id="UP001215598"/>
    </source>
</evidence>
<gene>
    <name evidence="2" type="ORF">B0H16DRAFT_1525224</name>
</gene>
<protein>
    <submittedName>
        <fullName evidence="2">Uncharacterized protein</fullName>
    </submittedName>
</protein>
<evidence type="ECO:0000256" key="1">
    <source>
        <dbReference type="SAM" id="SignalP"/>
    </source>
</evidence>